<name>A0AAU7BVW9_9FLAO</name>
<dbReference type="Gene3D" id="3.40.50.360">
    <property type="match status" value="1"/>
</dbReference>
<keyword evidence="1" id="KW-1133">Transmembrane helix</keyword>
<dbReference type="RefSeq" id="WP_347925597.1">
    <property type="nucleotide sequence ID" value="NZ_CP157199.1"/>
</dbReference>
<protein>
    <recommendedName>
        <fullName evidence="3">Flavodoxin-like domain-containing protein</fullName>
    </recommendedName>
</protein>
<dbReference type="EMBL" id="CP157199">
    <property type="protein sequence ID" value="XBG62402.1"/>
    <property type="molecule type" value="Genomic_DNA"/>
</dbReference>
<keyword evidence="1" id="KW-0472">Membrane</keyword>
<organism evidence="2">
    <name type="scientific">Pontimicrobium sp. SW4</name>
    <dbReference type="NCBI Taxonomy" id="3153519"/>
    <lineage>
        <taxon>Bacteria</taxon>
        <taxon>Pseudomonadati</taxon>
        <taxon>Bacteroidota</taxon>
        <taxon>Flavobacteriia</taxon>
        <taxon>Flavobacteriales</taxon>
        <taxon>Flavobacteriaceae</taxon>
        <taxon>Pontimicrobium</taxon>
    </lineage>
</organism>
<accession>A0AAU7BVW9</accession>
<evidence type="ECO:0008006" key="3">
    <source>
        <dbReference type="Google" id="ProtNLM"/>
    </source>
</evidence>
<dbReference type="AlphaFoldDB" id="A0AAU7BVW9"/>
<dbReference type="SUPFAM" id="SSF52218">
    <property type="entry name" value="Flavoproteins"/>
    <property type="match status" value="1"/>
</dbReference>
<gene>
    <name evidence="2" type="ORF">ABGB03_05725</name>
</gene>
<reference evidence="2" key="1">
    <citation type="submission" date="2024-05" db="EMBL/GenBank/DDBJ databases">
        <title>Pontimicrobium maritimus sp. nov., isolated form sea water.</title>
        <authorList>
            <person name="Muhammad N."/>
            <person name="Vuong T.Q."/>
            <person name="Han H.L."/>
            <person name="Kim S.-G."/>
        </authorList>
    </citation>
    <scope>NUCLEOTIDE SEQUENCE</scope>
    <source>
        <strain evidence="2">SW4</strain>
    </source>
</reference>
<dbReference type="InterPro" id="IPR029039">
    <property type="entry name" value="Flavoprotein-like_sf"/>
</dbReference>
<evidence type="ECO:0000256" key="1">
    <source>
        <dbReference type="SAM" id="Phobius"/>
    </source>
</evidence>
<evidence type="ECO:0000313" key="2">
    <source>
        <dbReference type="EMBL" id="XBG62402.1"/>
    </source>
</evidence>
<sequence>MYPKKKILLLVLFTGMLLLLFGIWYKYEYSMETAKEFQVNFPDYSRKIVIATQGSDFKNAVTNKIINHFEQDSIFIKVIDVSSLSKINPKDYNAIVLIHTWENWKPPVDIEEFINRTTTDKNKIIPFTTSGQGSYKMEGVNAITGASKLEEIDSFSKAIIDKLKPLIKPIL</sequence>
<proteinExistence type="predicted"/>
<keyword evidence="1" id="KW-0812">Transmembrane</keyword>
<feature type="transmembrane region" description="Helical" evidence="1">
    <location>
        <begin position="7"/>
        <end position="25"/>
    </location>
</feature>